<dbReference type="SUPFAM" id="SSF109604">
    <property type="entry name" value="HD-domain/PDEase-like"/>
    <property type="match status" value="1"/>
</dbReference>
<dbReference type="OrthoDB" id="9803619at2"/>
<name>A0A1S8GQE7_9PROT</name>
<sequence length="391" mass="44797">MEMARYAVQRQGARGRQFAEAESQTRTPWQRDRDRVLHSSGFRQLQYKTQVFLNHEGDFFRTRLTHSLEVAQISRSIARTLGVNEDLTEVIALAHDLGHTPFGHAGEDALQAAMKDWGGFDHNIQSLRQVTEIEARYHGFDGLNLTWETLEGLAKHHGPVRRPAPWLASFDGRYPMDLTSHASVEAQIAAICDDVAYHGHDLDDGLRAGLLHFEDIEEVPLLKACLDEARSLDWSGHSALDSAQRIRHETVRRVINRLVSDLITQSRRNLEELAPQSADDVRHAGRAVVEFSTEMAERNKEIRKFLHARMYRHWRVRRMTRKARIALAEICTILGNEPELLPPPWQEMALERRRAGNEQAARRIVADYIAGMTDRFAMEEHRRLMDISVLG</sequence>
<dbReference type="GO" id="GO:0008832">
    <property type="term" value="F:dGTPase activity"/>
    <property type="evidence" value="ECO:0007669"/>
    <property type="project" value="TreeGrafter"/>
</dbReference>
<dbReference type="InterPro" id="IPR026875">
    <property type="entry name" value="PHydrolase_assoc_dom"/>
</dbReference>
<dbReference type="EMBL" id="JATM01000003">
    <property type="protein sequence ID" value="OOL18427.1"/>
    <property type="molecule type" value="Genomic_DNA"/>
</dbReference>
<dbReference type="Gene3D" id="1.10.3210.10">
    <property type="entry name" value="Hypothetical protein af1432"/>
    <property type="match status" value="1"/>
</dbReference>
<dbReference type="PANTHER" id="PTHR11373">
    <property type="entry name" value="DEOXYNUCLEOSIDE TRIPHOSPHATE TRIPHOSPHOHYDROLASE"/>
    <property type="match status" value="1"/>
</dbReference>
<evidence type="ECO:0000313" key="5">
    <source>
        <dbReference type="EMBL" id="OOL18427.1"/>
    </source>
</evidence>
<reference evidence="5 6" key="1">
    <citation type="journal article" date="2016" name="PLoS ONE">
        <title>Whole-Genome Sequence Analysis of Bombella intestini LMG 28161T, a Novel Acetic Acid Bacterium Isolated from the Crop of a Red-Tailed Bumble Bee, Bombus lapidarius.</title>
        <authorList>
            <person name="Li L."/>
            <person name="Illeghems K."/>
            <person name="Van Kerrebroeck S."/>
            <person name="Borremans W."/>
            <person name="Cleenwerck I."/>
            <person name="Smagghe G."/>
            <person name="De Vuyst L."/>
            <person name="Vandamme P."/>
        </authorList>
    </citation>
    <scope>NUCLEOTIDE SEQUENCE [LARGE SCALE GENOMIC DNA]</scope>
    <source>
        <strain evidence="5 6">R-52487</strain>
    </source>
</reference>
<keyword evidence="6" id="KW-1185">Reference proteome</keyword>
<dbReference type="STRING" id="1539051.AL01_06460"/>
<comment type="caution">
    <text evidence="5">The sequence shown here is derived from an EMBL/GenBank/DDBJ whole genome shotgun (WGS) entry which is preliminary data.</text>
</comment>
<dbReference type="InterPro" id="IPR023023">
    <property type="entry name" value="dNTPase_2"/>
</dbReference>
<dbReference type="NCBIfam" id="TIGR01353">
    <property type="entry name" value="dGTP_triPase"/>
    <property type="match status" value="1"/>
</dbReference>
<feature type="region of interest" description="Disordered" evidence="3">
    <location>
        <begin position="14"/>
        <end position="33"/>
    </location>
</feature>
<dbReference type="InterPro" id="IPR003607">
    <property type="entry name" value="HD/PDEase_dom"/>
</dbReference>
<dbReference type="GO" id="GO:0006203">
    <property type="term" value="P:dGTP catabolic process"/>
    <property type="evidence" value="ECO:0007669"/>
    <property type="project" value="TreeGrafter"/>
</dbReference>
<accession>A0A1S8GQE7</accession>
<protein>
    <recommendedName>
        <fullName evidence="2">Deoxyguanosinetriphosphate triphosphohydrolase-like protein</fullName>
    </recommendedName>
</protein>
<dbReference type="InterPro" id="IPR006261">
    <property type="entry name" value="dGTPase"/>
</dbReference>
<feature type="domain" description="HD" evidence="4">
    <location>
        <begin position="63"/>
        <end position="198"/>
    </location>
</feature>
<dbReference type="Pfam" id="PF01966">
    <property type="entry name" value="HD"/>
    <property type="match status" value="1"/>
</dbReference>
<dbReference type="InterPro" id="IPR006674">
    <property type="entry name" value="HD_domain"/>
</dbReference>
<comment type="similarity">
    <text evidence="2">Belongs to the dGTPase family. Type 2 subfamily.</text>
</comment>
<dbReference type="NCBIfam" id="NF002326">
    <property type="entry name" value="PRK01286.1-1"/>
    <property type="match status" value="1"/>
</dbReference>
<dbReference type="HAMAP" id="MF_01212">
    <property type="entry name" value="dGTPase_type2"/>
    <property type="match status" value="1"/>
</dbReference>
<dbReference type="PROSITE" id="PS51831">
    <property type="entry name" value="HD"/>
    <property type="match status" value="1"/>
</dbReference>
<evidence type="ECO:0000313" key="6">
    <source>
        <dbReference type="Proteomes" id="UP000200980"/>
    </source>
</evidence>
<keyword evidence="1 2" id="KW-0378">Hydrolase</keyword>
<dbReference type="InterPro" id="IPR050135">
    <property type="entry name" value="dGTPase-like"/>
</dbReference>
<dbReference type="CDD" id="cd00077">
    <property type="entry name" value="HDc"/>
    <property type="match status" value="1"/>
</dbReference>
<evidence type="ECO:0000256" key="2">
    <source>
        <dbReference type="HAMAP-Rule" id="MF_01212"/>
    </source>
</evidence>
<dbReference type="PANTHER" id="PTHR11373:SF43">
    <property type="entry name" value="DEOXYGUANOSINETRIPHOSPHATE TRIPHOSPHOHYDROLASE-LIKE PROTEIN"/>
    <property type="match status" value="1"/>
</dbReference>
<proteinExistence type="inferred from homology"/>
<dbReference type="Pfam" id="PF13286">
    <property type="entry name" value="HD_assoc"/>
    <property type="match status" value="1"/>
</dbReference>
<dbReference type="RefSeq" id="WP_077396670.1">
    <property type="nucleotide sequence ID" value="NZ_JATM01000003.1"/>
</dbReference>
<evidence type="ECO:0000256" key="1">
    <source>
        <dbReference type="ARBA" id="ARBA00022801"/>
    </source>
</evidence>
<dbReference type="SMART" id="SM00471">
    <property type="entry name" value="HDc"/>
    <property type="match status" value="1"/>
</dbReference>
<evidence type="ECO:0000256" key="3">
    <source>
        <dbReference type="SAM" id="MobiDB-lite"/>
    </source>
</evidence>
<dbReference type="Proteomes" id="UP000200980">
    <property type="component" value="Unassembled WGS sequence"/>
</dbReference>
<evidence type="ECO:0000259" key="4">
    <source>
        <dbReference type="PROSITE" id="PS51831"/>
    </source>
</evidence>
<organism evidence="5 6">
    <name type="scientific">Bombella intestini</name>
    <dbReference type="NCBI Taxonomy" id="1539051"/>
    <lineage>
        <taxon>Bacteria</taxon>
        <taxon>Pseudomonadati</taxon>
        <taxon>Pseudomonadota</taxon>
        <taxon>Alphaproteobacteria</taxon>
        <taxon>Acetobacterales</taxon>
        <taxon>Acetobacteraceae</taxon>
        <taxon>Bombella</taxon>
    </lineage>
</organism>
<dbReference type="AlphaFoldDB" id="A0A1S8GQE7"/>
<gene>
    <name evidence="5" type="ORF">AL01_06460</name>
</gene>